<protein>
    <submittedName>
        <fullName evidence="1">Noncanonical pyrimidine nucleotidase, YjjG family</fullName>
    </submittedName>
</protein>
<dbReference type="SUPFAM" id="SSF56784">
    <property type="entry name" value="HAD-like"/>
    <property type="match status" value="1"/>
</dbReference>
<dbReference type="AlphaFoldDB" id="A0A1D7TSZ1"/>
<dbReference type="Proteomes" id="UP000094723">
    <property type="component" value="Chromosome"/>
</dbReference>
<dbReference type="NCBIfam" id="TIGR02254">
    <property type="entry name" value="YjjG_YfnB"/>
    <property type="match status" value="1"/>
</dbReference>
<dbReference type="SFLD" id="SFLDG01129">
    <property type="entry name" value="C1.5:_HAD__Beta-PGM__Phosphata"/>
    <property type="match status" value="1"/>
</dbReference>
<sequence>MSYSTLLFDIDDTLLDFHATENRALELLFEKHGIELTDTVKDNYVKFNQSLWKKLELGEISRQELMTNRFTTFFKKEFDLNVDGLSLNREYLEFLSTGTDTIPGAKDLLSTLKKSGHKLYVVTNGIDFVQERRLRNTGFNSFFDDIFISQKIGYQKPDARFFKNVFNELSEFNPDDTLIVGDSLTSDIQGGHNANIDSIWYNPKLSPIDKKITPTYQVNNLQDILQIVG</sequence>
<dbReference type="EMBL" id="CP017107">
    <property type="protein sequence ID" value="AOO74079.1"/>
    <property type="molecule type" value="Genomic_DNA"/>
</dbReference>
<dbReference type="PRINTS" id="PR00413">
    <property type="entry name" value="HADHALOGNASE"/>
</dbReference>
<dbReference type="PANTHER" id="PTHR47478:SF1">
    <property type="entry name" value="PYRIMIDINE 5'-NUCLEOTIDASE YJJG"/>
    <property type="match status" value="1"/>
</dbReference>
<dbReference type="Gene3D" id="3.40.50.1000">
    <property type="entry name" value="HAD superfamily/HAD-like"/>
    <property type="match status" value="1"/>
</dbReference>
<name>A0A1D7TSZ1_9LACO</name>
<evidence type="ECO:0000313" key="2">
    <source>
        <dbReference type="Proteomes" id="UP000094723"/>
    </source>
</evidence>
<dbReference type="GO" id="GO:0008253">
    <property type="term" value="F:5'-nucleotidase activity"/>
    <property type="evidence" value="ECO:0007669"/>
    <property type="project" value="InterPro"/>
</dbReference>
<accession>A0A1D7TSZ1</accession>
<evidence type="ECO:0000313" key="1">
    <source>
        <dbReference type="EMBL" id="AOO74079.1"/>
    </source>
</evidence>
<gene>
    <name evidence="1" type="ORF">BHF65_07570</name>
</gene>
<dbReference type="SFLD" id="SFLDS00003">
    <property type="entry name" value="Haloacid_Dehalogenase"/>
    <property type="match status" value="1"/>
</dbReference>
<dbReference type="SFLD" id="SFLDG01135">
    <property type="entry name" value="C1.5.6:_HAD__Beta-PGM__Phospha"/>
    <property type="match status" value="1"/>
</dbReference>
<dbReference type="PANTHER" id="PTHR47478">
    <property type="match status" value="1"/>
</dbReference>
<dbReference type="InterPro" id="IPR023214">
    <property type="entry name" value="HAD_sf"/>
</dbReference>
<dbReference type="InterPro" id="IPR036412">
    <property type="entry name" value="HAD-like_sf"/>
</dbReference>
<reference evidence="1 2" key="1">
    <citation type="submission" date="2016-09" db="EMBL/GenBank/DDBJ databases">
        <title>Complete Genome Sequence of Lactobacillus salivarius Jin.</title>
        <authorList>
            <person name="Jin N."/>
            <person name="Li C."/>
            <person name="Wang M."/>
            <person name="Ren D."/>
            <person name="Di Y."/>
            <person name="Pan R."/>
            <person name="Du S."/>
            <person name="Lu H."/>
            <person name="Li X."/>
            <person name="Tian M."/>
        </authorList>
    </citation>
    <scope>NUCLEOTIDE SEQUENCE [LARGE SCALE GENOMIC DNA]</scope>
    <source>
        <strain evidence="1 2">CICC 23174</strain>
    </source>
</reference>
<dbReference type="InterPro" id="IPR052550">
    <property type="entry name" value="Pyrimidine_5'-ntase_YjjG"/>
</dbReference>
<proteinExistence type="predicted"/>
<dbReference type="NCBIfam" id="TIGR01509">
    <property type="entry name" value="HAD-SF-IA-v3"/>
    <property type="match status" value="1"/>
</dbReference>
<dbReference type="InterPro" id="IPR011951">
    <property type="entry name" value="HAD-SF_hydro_IA_YjjG/PynA"/>
</dbReference>
<dbReference type="Gene3D" id="1.10.150.240">
    <property type="entry name" value="Putative phosphatase, domain 2"/>
    <property type="match status" value="1"/>
</dbReference>
<dbReference type="InterPro" id="IPR006439">
    <property type="entry name" value="HAD-SF_hydro_IA"/>
</dbReference>
<dbReference type="InterPro" id="IPR023198">
    <property type="entry name" value="PGP-like_dom2"/>
</dbReference>
<dbReference type="CDD" id="cd04305">
    <property type="entry name" value="HAD_Neu5Ac-Pase_like"/>
    <property type="match status" value="1"/>
</dbReference>
<dbReference type="RefSeq" id="WP_069469414.1">
    <property type="nucleotide sequence ID" value="NZ_CP017107.1"/>
</dbReference>
<dbReference type="NCBIfam" id="TIGR01549">
    <property type="entry name" value="HAD-SF-IA-v1"/>
    <property type="match status" value="1"/>
</dbReference>
<dbReference type="Pfam" id="PF00702">
    <property type="entry name" value="Hydrolase"/>
    <property type="match status" value="1"/>
</dbReference>
<organism evidence="1 2">
    <name type="scientific">Ligilactobacillus salivarius</name>
    <dbReference type="NCBI Taxonomy" id="1624"/>
    <lineage>
        <taxon>Bacteria</taxon>
        <taxon>Bacillati</taxon>
        <taxon>Bacillota</taxon>
        <taxon>Bacilli</taxon>
        <taxon>Lactobacillales</taxon>
        <taxon>Lactobacillaceae</taxon>
        <taxon>Ligilactobacillus</taxon>
    </lineage>
</organism>